<dbReference type="Proteomes" id="UP001448858">
    <property type="component" value="Chromosome"/>
</dbReference>
<dbReference type="RefSeq" id="WP_342022941.1">
    <property type="nucleotide sequence ID" value="NZ_CP151657.1"/>
</dbReference>
<name>A0ABZ2ZVR7_9MICC</name>
<sequence length="567" mass="61831">MDFGLTEFEQRLPETDTIRVLSAETTDLGDRAREIMDSVAGTWLKLTAPETYQVQGNEKVFTALDTSRAKIEALSTSALQIDTLMKVYAESVDWLRVRMEGIKVRISDFNREYPESEKDEWDNDSDAVAARNTLASDVGHLHSDLDKAQREAAARITHITDSDRTYGETGIRLDAEATAYGYRYSDYAGAFSGGYLSTDMPWWQDTIDFAADTREGVPKAAWEFVTDLGVLIGFQGWGNAGSAWTGMYRTGENIVILGTGIAAPQRHQQAFDEMTLLGQDLIRMDQWQSDRPGLALGGNIFDVGSLFIGGAGVAGGAAKAGAKAGAGAIAGAGIGAKTGSAARHLGPKFLPLEPPPAGLPHVRKMVPSLIEGGPLPVTPQPLPENTATRREGKGSPGGKPFSSTYSPNGRDPARQPSVGDADGGNGSFQDVSPRSINGAPEQQYITGIDRVHDTQAREYILLKNDGTEVAFDGHSWRGDPPKEYFTEVKGHLDFLDAIKPDLLAIRLEEMIHKELRGQVEALQHAASPGYVHEWVFTEKVVMDAFERVMRRYPQFHGKISVRFESMP</sequence>
<protein>
    <recommendedName>
        <fullName evidence="4">Tox-REase-5 domain-containing protein</fullName>
    </recommendedName>
</protein>
<evidence type="ECO:0000256" key="1">
    <source>
        <dbReference type="SAM" id="MobiDB-lite"/>
    </source>
</evidence>
<evidence type="ECO:0000313" key="3">
    <source>
        <dbReference type="Proteomes" id="UP001448858"/>
    </source>
</evidence>
<organism evidence="2 3">
    <name type="scientific">Arthrobacter citreus</name>
    <dbReference type="NCBI Taxonomy" id="1670"/>
    <lineage>
        <taxon>Bacteria</taxon>
        <taxon>Bacillati</taxon>
        <taxon>Actinomycetota</taxon>
        <taxon>Actinomycetes</taxon>
        <taxon>Micrococcales</taxon>
        <taxon>Micrococcaceae</taxon>
        <taxon>Arthrobacter</taxon>
    </lineage>
</organism>
<accession>A0ABZ2ZVR7</accession>
<proteinExistence type="predicted"/>
<dbReference type="EMBL" id="CP151657">
    <property type="protein sequence ID" value="WZP15275.1"/>
    <property type="molecule type" value="Genomic_DNA"/>
</dbReference>
<keyword evidence="3" id="KW-1185">Reference proteome</keyword>
<reference evidence="2 3" key="1">
    <citation type="submission" date="2024-04" db="EMBL/GenBank/DDBJ databases">
        <title>Arthrobacter sp. from Plains bison fecal sample.</title>
        <authorList>
            <person name="Ruzzini A."/>
        </authorList>
    </citation>
    <scope>NUCLEOTIDE SEQUENCE [LARGE SCALE GENOMIC DNA]</scope>
    <source>
        <strain evidence="2 3">EINP1</strain>
    </source>
</reference>
<evidence type="ECO:0008006" key="4">
    <source>
        <dbReference type="Google" id="ProtNLM"/>
    </source>
</evidence>
<feature type="region of interest" description="Disordered" evidence="1">
    <location>
        <begin position="370"/>
        <end position="444"/>
    </location>
</feature>
<gene>
    <name evidence="2" type="ORF">AAE021_14025</name>
</gene>
<evidence type="ECO:0000313" key="2">
    <source>
        <dbReference type="EMBL" id="WZP15275.1"/>
    </source>
</evidence>